<feature type="compositionally biased region" description="Pro residues" evidence="1">
    <location>
        <begin position="633"/>
        <end position="643"/>
    </location>
</feature>
<organism evidence="3 4">
    <name type="scientific">Allochromatium warmingii</name>
    <name type="common">Chromatium warmingii</name>
    <dbReference type="NCBI Taxonomy" id="61595"/>
    <lineage>
        <taxon>Bacteria</taxon>
        <taxon>Pseudomonadati</taxon>
        <taxon>Pseudomonadota</taxon>
        <taxon>Gammaproteobacteria</taxon>
        <taxon>Chromatiales</taxon>
        <taxon>Chromatiaceae</taxon>
        <taxon>Allochromatium</taxon>
    </lineage>
</organism>
<dbReference type="RefSeq" id="WP_091332009.1">
    <property type="nucleotide sequence ID" value="NZ_FNOW01000004.1"/>
</dbReference>
<evidence type="ECO:0000313" key="3">
    <source>
        <dbReference type="EMBL" id="SDX47323.1"/>
    </source>
</evidence>
<dbReference type="InterPro" id="IPR021296">
    <property type="entry name" value="DUF2868"/>
</dbReference>
<dbReference type="Pfam" id="PF11067">
    <property type="entry name" value="DUF2868"/>
    <property type="match status" value="2"/>
</dbReference>
<feature type="region of interest" description="Disordered" evidence="1">
    <location>
        <begin position="512"/>
        <end position="554"/>
    </location>
</feature>
<feature type="transmembrane region" description="Helical" evidence="2">
    <location>
        <begin position="146"/>
        <end position="167"/>
    </location>
</feature>
<feature type="transmembrane region" description="Helical" evidence="2">
    <location>
        <begin position="115"/>
        <end position="134"/>
    </location>
</feature>
<dbReference type="Proteomes" id="UP000198672">
    <property type="component" value="Unassembled WGS sequence"/>
</dbReference>
<keyword evidence="2" id="KW-0812">Transmembrane</keyword>
<gene>
    <name evidence="3" type="ORF">SAMN05421644_10468</name>
</gene>
<dbReference type="EMBL" id="FNOW01000004">
    <property type="protein sequence ID" value="SDX47323.1"/>
    <property type="molecule type" value="Genomic_DNA"/>
</dbReference>
<evidence type="ECO:0000256" key="2">
    <source>
        <dbReference type="SAM" id="Phobius"/>
    </source>
</evidence>
<feature type="transmembrane region" description="Helical" evidence="2">
    <location>
        <begin position="336"/>
        <end position="360"/>
    </location>
</feature>
<keyword evidence="2" id="KW-1133">Transmembrane helix</keyword>
<reference evidence="4" key="1">
    <citation type="submission" date="2016-10" db="EMBL/GenBank/DDBJ databases">
        <authorList>
            <person name="Varghese N."/>
            <person name="Submissions S."/>
        </authorList>
    </citation>
    <scope>NUCLEOTIDE SEQUENCE [LARGE SCALE GENOMIC DNA]</scope>
    <source>
        <strain evidence="4">DSM 173</strain>
    </source>
</reference>
<dbReference type="STRING" id="61595.SAMN05421644_10468"/>
<proteinExistence type="predicted"/>
<keyword evidence="2" id="KW-0472">Membrane</keyword>
<feature type="region of interest" description="Disordered" evidence="1">
    <location>
        <begin position="450"/>
        <end position="500"/>
    </location>
</feature>
<accession>A0A1H3BZI0</accession>
<evidence type="ECO:0008006" key="5">
    <source>
        <dbReference type="Google" id="ProtNLM"/>
    </source>
</evidence>
<keyword evidence="4" id="KW-1185">Reference proteome</keyword>
<feature type="transmembrane region" description="Helical" evidence="2">
    <location>
        <begin position="228"/>
        <end position="254"/>
    </location>
</feature>
<sequence length="805" mass="88541">MDPRHATDDLRPAAGAPAQVADWTAADLIDLEYYLDADEQALRERPAARKALAERDRTLYLERIESALGTAAPHSPAHRRLSLRLWLKARRADEDPTLKPLLPGAAFAQAQRLSLWLMALLGLLVGISLSATLLDYDGHLPISVPWFVFLLVVMQFALSVGVIVTWLRRAMRQRQAGVEESWLLSQVIQPALERIAHWLQEQHLARSPQELRERALATRGLMRAQFSVYGPLSILALLIPLQVFGVAFNLGVILTTITLEWFTDIAFGWGTSLAAHPQTIYDLVRLIAAPWSWLFGEGAGYPTLAQIEGSRVYLEQWAVIGTGFKPNPEHLRSWRWFLVLAVFTYGLLPRLALLVASLIAQRLTLKHLTFTHGRLQALYVRLLTPHLDTHVGETGQGPEMHIPVEIAPGKAPQKRDAVPPVSHRPWRDELANRGKPVAVAAPVVTVTPSVEPNVVEPPPEVQEQEQEVISSDEAPASSPTAVEIEPEVQSEPEPEPPLVVTMPELRDQIITSSEEQEVISSDEALASSPTAVEIEPEVQSEPEPEPPREITQPELCDQIAAQAIIADDEALASSVSAVEIEPAPKLEPEPESEPEPPLEIAQPELCDQIEIQAIIADDEAPALSASAVEIEPEPAPAPEPAPLPTRSDNATEYRPDTCLLLLHVDIDDVLEPEDRPRLADLLRTLSGWNIGAQATFGAGSQMTARALALIEAGHWHAPPARLAVIQDGSQPPITENLVFLRQLRAAAGTQAPILLALVGDPDDDDRLPPLRAFDYRDWQTKIDQMADPYLRLEMLTPPTANGEDD</sequence>
<evidence type="ECO:0000313" key="4">
    <source>
        <dbReference type="Proteomes" id="UP000198672"/>
    </source>
</evidence>
<name>A0A1H3BZI0_ALLWA</name>
<feature type="compositionally biased region" description="Acidic residues" evidence="1">
    <location>
        <begin position="484"/>
        <end position="494"/>
    </location>
</feature>
<feature type="region of interest" description="Disordered" evidence="1">
    <location>
        <begin position="630"/>
        <end position="650"/>
    </location>
</feature>
<dbReference type="OrthoDB" id="7056210at2"/>
<protein>
    <recommendedName>
        <fullName evidence="5">DUF2868 domain-containing protein</fullName>
    </recommendedName>
</protein>
<evidence type="ECO:0000256" key="1">
    <source>
        <dbReference type="SAM" id="MobiDB-lite"/>
    </source>
</evidence>
<dbReference type="AlphaFoldDB" id="A0A1H3BZI0"/>
<feature type="compositionally biased region" description="Acidic residues" evidence="1">
    <location>
        <begin position="534"/>
        <end position="544"/>
    </location>
</feature>